<feature type="repeat" description="PPR" evidence="2">
    <location>
        <begin position="286"/>
        <end position="320"/>
    </location>
</feature>
<dbReference type="Pfam" id="PF01535">
    <property type="entry name" value="PPR"/>
    <property type="match status" value="4"/>
</dbReference>
<dbReference type="PaxDb" id="4097-A0A1S3ZWW6"/>
<keyword evidence="1" id="KW-0677">Repeat</keyword>
<dbReference type="Pfam" id="PF13041">
    <property type="entry name" value="PPR_2"/>
    <property type="match status" value="1"/>
</dbReference>
<feature type="region of interest" description="Disordered" evidence="3">
    <location>
        <begin position="495"/>
        <end position="553"/>
    </location>
</feature>
<evidence type="ECO:0000256" key="1">
    <source>
        <dbReference type="ARBA" id="ARBA00022737"/>
    </source>
</evidence>
<dbReference type="KEGG" id="nta:107791318"/>
<evidence type="ECO:0000256" key="2">
    <source>
        <dbReference type="PROSITE-ProRule" id="PRU00708"/>
    </source>
</evidence>
<feature type="compositionally biased region" description="Basic and acidic residues" evidence="3">
    <location>
        <begin position="521"/>
        <end position="530"/>
    </location>
</feature>
<dbReference type="SMR" id="A0A1S3ZWW6"/>
<dbReference type="NCBIfam" id="TIGR00756">
    <property type="entry name" value="PPR"/>
    <property type="match status" value="2"/>
</dbReference>
<dbReference type="RefSeq" id="XP_016468844.1">
    <property type="nucleotide sequence ID" value="XM_016613358.1"/>
</dbReference>
<dbReference type="InterPro" id="IPR046960">
    <property type="entry name" value="PPR_At4g14850-like_plant"/>
</dbReference>
<dbReference type="Gene3D" id="1.25.40.10">
    <property type="entry name" value="Tetratricopeptide repeat domain"/>
    <property type="match status" value="3"/>
</dbReference>
<feature type="repeat" description="PPR" evidence="2">
    <location>
        <begin position="183"/>
        <end position="217"/>
    </location>
</feature>
<sequence length="553" mass="61685">MDGLGLNITVDIYVSLIKECTESRDPLKAVELYTHICKSDVIPSLPLLNRVLLMLVSCGCFQHARQLFDKMRVRNSKSWAAIIAGCIENDECEEALRLFFAMQSETGKLCKCGDLIDDGILVCVLKACVEMMNLELGKQIHGWLIKVGSCESLALSSFLIKFYGEFGYLESADNVFDHVPHCNTVVWTARIGNLCKEEQFEGAIRIFREMLREGVKKNSFTFSSVVKACGKLRDAGCCGQQVHASSIKAGLDMDRYVQCSLIDMYGKYGLLRDALRVFNAGEDKSNIACWNAMLMGCIHDGFGIEAIKVLYEMKKAGLQPHESLIKKVLYEDDLHDQGIFPEYNAANEVANVSNFLDELVSFQGSTRMICKIKEFVMECNAANTYALANISSFFDEIKMSNSQSVPLHVDNEFVHHEENDNVAPGNDVPPVDLDGIPAADPIDVSLHVAINTNLPTDPESSVRRDVRSVAQSIHDGEDDGINITVDRIKRDIDREPRLKRDRYQPYNGDRRSSGSGGSSMRNERRSDRSQSTEGLMSKNGFDRTIGPKEAPQL</sequence>
<dbReference type="InterPro" id="IPR002885">
    <property type="entry name" value="PPR_rpt"/>
</dbReference>
<feature type="compositionally biased region" description="Basic and acidic residues" evidence="3">
    <location>
        <begin position="495"/>
        <end position="512"/>
    </location>
</feature>
<dbReference type="InterPro" id="IPR011990">
    <property type="entry name" value="TPR-like_helical_dom_sf"/>
</dbReference>
<organism evidence="4">
    <name type="scientific">Nicotiana tabacum</name>
    <name type="common">Common tobacco</name>
    <dbReference type="NCBI Taxonomy" id="4097"/>
    <lineage>
        <taxon>Eukaryota</taxon>
        <taxon>Viridiplantae</taxon>
        <taxon>Streptophyta</taxon>
        <taxon>Embryophyta</taxon>
        <taxon>Tracheophyta</taxon>
        <taxon>Spermatophyta</taxon>
        <taxon>Magnoliopsida</taxon>
        <taxon>eudicotyledons</taxon>
        <taxon>Gunneridae</taxon>
        <taxon>Pentapetalae</taxon>
        <taxon>asterids</taxon>
        <taxon>lamiids</taxon>
        <taxon>Solanales</taxon>
        <taxon>Solanaceae</taxon>
        <taxon>Nicotianoideae</taxon>
        <taxon>Nicotianeae</taxon>
        <taxon>Nicotiana</taxon>
    </lineage>
</organism>
<protein>
    <submittedName>
        <fullName evidence="4">Pentatricopeptide repeat-containing protein At1g31790-like</fullName>
    </submittedName>
</protein>
<dbReference type="AlphaFoldDB" id="A0A1S3ZWW6"/>
<proteinExistence type="predicted"/>
<evidence type="ECO:0000313" key="4">
    <source>
        <dbReference type="RefSeq" id="XP_016468844.1"/>
    </source>
</evidence>
<name>A0A1S3ZWW6_TOBAC</name>
<dbReference type="PROSITE" id="PS51375">
    <property type="entry name" value="PPR"/>
    <property type="match status" value="2"/>
</dbReference>
<feature type="region of interest" description="Disordered" evidence="3">
    <location>
        <begin position="453"/>
        <end position="479"/>
    </location>
</feature>
<gene>
    <name evidence="4" type="primary">LOC107791318</name>
</gene>
<evidence type="ECO:0000256" key="3">
    <source>
        <dbReference type="SAM" id="MobiDB-lite"/>
    </source>
</evidence>
<dbReference type="FunFam" id="1.25.40.10:FF:000285">
    <property type="entry name" value="Pentatricopeptide repeat-containing protein, chloroplastic"/>
    <property type="match status" value="1"/>
</dbReference>
<dbReference type="OrthoDB" id="1893323at2759"/>
<reference evidence="4" key="1">
    <citation type="submission" date="2025-08" db="UniProtKB">
        <authorList>
            <consortium name="RefSeq"/>
        </authorList>
    </citation>
    <scope>IDENTIFICATION</scope>
</reference>
<dbReference type="PANTHER" id="PTHR47926:SF361">
    <property type="entry name" value="PENTACOTRIPEPTIDE-REPEAT REGION OF PRORP DOMAIN-CONTAINING PROTEIN"/>
    <property type="match status" value="1"/>
</dbReference>
<dbReference type="GO" id="GO:0003723">
    <property type="term" value="F:RNA binding"/>
    <property type="evidence" value="ECO:0000318"/>
    <property type="project" value="GO_Central"/>
</dbReference>
<dbReference type="PANTHER" id="PTHR47926">
    <property type="entry name" value="PENTATRICOPEPTIDE REPEAT-CONTAINING PROTEIN"/>
    <property type="match status" value="1"/>
</dbReference>
<accession>A0A1S3ZWW6</accession>
<dbReference type="GO" id="GO:0009451">
    <property type="term" value="P:RNA modification"/>
    <property type="evidence" value="ECO:0000318"/>
    <property type="project" value="GO_Central"/>
</dbReference>